<accession>A0ABZ2J321</accession>
<organism evidence="6 7">
    <name type="scientific">Candidatus Dehalogenimonas loeffleri</name>
    <dbReference type="NCBI Taxonomy" id="3127115"/>
    <lineage>
        <taxon>Bacteria</taxon>
        <taxon>Bacillati</taxon>
        <taxon>Chloroflexota</taxon>
        <taxon>Dehalococcoidia</taxon>
        <taxon>Dehalococcoidales</taxon>
        <taxon>Dehalococcoidaceae</taxon>
        <taxon>Dehalogenimonas</taxon>
    </lineage>
</organism>
<dbReference type="EMBL" id="CP146612">
    <property type="protein sequence ID" value="WWX25315.1"/>
    <property type="molecule type" value="Genomic_DNA"/>
</dbReference>
<feature type="domain" description="4Fe-4S ferredoxin-type" evidence="5">
    <location>
        <begin position="175"/>
        <end position="204"/>
    </location>
</feature>
<dbReference type="InterPro" id="IPR017900">
    <property type="entry name" value="4Fe4S_Fe_S_CS"/>
</dbReference>
<keyword evidence="1" id="KW-0004">4Fe-4S</keyword>
<keyword evidence="2" id="KW-0479">Metal-binding</keyword>
<name>A0ABZ2J321_9CHLR</name>
<dbReference type="InterPro" id="IPR004453">
    <property type="entry name" value="QueG"/>
</dbReference>
<keyword evidence="3" id="KW-0408">Iron</keyword>
<dbReference type="PANTHER" id="PTHR30002">
    <property type="entry name" value="EPOXYQUEUOSINE REDUCTASE"/>
    <property type="match status" value="1"/>
</dbReference>
<evidence type="ECO:0000259" key="5">
    <source>
        <dbReference type="PROSITE" id="PS51379"/>
    </source>
</evidence>
<keyword evidence="4" id="KW-0411">Iron-sulfur</keyword>
<evidence type="ECO:0000256" key="2">
    <source>
        <dbReference type="ARBA" id="ARBA00022723"/>
    </source>
</evidence>
<protein>
    <submittedName>
        <fullName evidence="6">4Fe-4S double cluster binding domain-containing protein</fullName>
    </submittedName>
</protein>
<dbReference type="PROSITE" id="PS51379">
    <property type="entry name" value="4FE4S_FER_2"/>
    <property type="match status" value="1"/>
</dbReference>
<sequence length="310" mass="34875">MLELSETASAVIQQLLTKGYRACVTSVGHMSALEVEYQGYTQRSVWKSSPHLSRHVFNFKPPEKLRLGGSVITVAAPVPPVKLEFGFQGRRHQVDAPPLSTDYQRDLKIFSSIINEVIMAGGYRLFEANLPTKLIASHAGLLENGLNNMGYIPGMGSFFRLAAFYSDMPVAGDLWQDHIVSGKCRHCQACLNNCPTGCLQPDCFDVSRCLSLLSKEPYDFPEWVDSRWHNSIIGCRICQLTCPMNVDYLEQASIGAEFSEIETQAILSAVPLGQLLEDTRMKLERFHLGDYYDILPRNLRLLLDNRRENQ</sequence>
<dbReference type="SUPFAM" id="SSF54862">
    <property type="entry name" value="4Fe-4S ferredoxins"/>
    <property type="match status" value="1"/>
</dbReference>
<dbReference type="Proteomes" id="UP001375370">
    <property type="component" value="Chromosome"/>
</dbReference>
<keyword evidence="7" id="KW-1185">Reference proteome</keyword>
<dbReference type="InterPro" id="IPR017896">
    <property type="entry name" value="4Fe4S_Fe-S-bd"/>
</dbReference>
<reference evidence="6 7" key="1">
    <citation type="submission" date="2024-03" db="EMBL/GenBank/DDBJ databases">
        <title>A Dehalogenimonas Isolated from Estuarine Sediments Dihaloeliminates Chlorinated Alkanes.</title>
        <authorList>
            <person name="Yang Y."/>
            <person name="Wang H."/>
        </authorList>
    </citation>
    <scope>NUCLEOTIDE SEQUENCE [LARGE SCALE GENOMIC DNA]</scope>
    <source>
        <strain evidence="6 7">W</strain>
    </source>
</reference>
<evidence type="ECO:0000313" key="7">
    <source>
        <dbReference type="Proteomes" id="UP001375370"/>
    </source>
</evidence>
<gene>
    <name evidence="6" type="ORF">V8247_08695</name>
</gene>
<proteinExistence type="predicted"/>
<dbReference type="Pfam" id="PF13484">
    <property type="entry name" value="Fer4_16"/>
    <property type="match status" value="1"/>
</dbReference>
<evidence type="ECO:0000256" key="4">
    <source>
        <dbReference type="ARBA" id="ARBA00023014"/>
    </source>
</evidence>
<dbReference type="RefSeq" id="WP_338737455.1">
    <property type="nucleotide sequence ID" value="NZ_CP146612.1"/>
</dbReference>
<dbReference type="PANTHER" id="PTHR30002:SF4">
    <property type="entry name" value="EPOXYQUEUOSINE REDUCTASE"/>
    <property type="match status" value="1"/>
</dbReference>
<evidence type="ECO:0000313" key="6">
    <source>
        <dbReference type="EMBL" id="WWX25315.1"/>
    </source>
</evidence>
<evidence type="ECO:0000256" key="1">
    <source>
        <dbReference type="ARBA" id="ARBA00022485"/>
    </source>
</evidence>
<evidence type="ECO:0000256" key="3">
    <source>
        <dbReference type="ARBA" id="ARBA00023004"/>
    </source>
</evidence>
<dbReference type="PROSITE" id="PS00198">
    <property type="entry name" value="4FE4S_FER_1"/>
    <property type="match status" value="1"/>
</dbReference>